<dbReference type="eggNOG" id="COG1768">
    <property type="taxonomic scope" value="Bacteria"/>
</dbReference>
<feature type="domain" description="Calcineurin-like phosphoesterase" evidence="1">
    <location>
        <begin position="1"/>
        <end position="197"/>
    </location>
</feature>
<dbReference type="STRING" id="1128398.Curi_c06610"/>
<dbReference type="PIRSF" id="PIRSF033094">
    <property type="entry name" value="Pesterase_CT488"/>
    <property type="match status" value="1"/>
</dbReference>
<dbReference type="EMBL" id="CP003326">
    <property type="protein sequence ID" value="AFS77734.1"/>
    <property type="molecule type" value="Genomic_DNA"/>
</dbReference>
<gene>
    <name evidence="2" type="ordered locus">Curi_c06610</name>
</gene>
<reference evidence="2 3" key="1">
    <citation type="journal article" date="2012" name="PLoS ONE">
        <title>The purine-utilizing bacterium Clostridium acidurici 9a: a genome-guided metabolic reconsideration.</title>
        <authorList>
            <person name="Hartwich K."/>
            <person name="Poehlein A."/>
            <person name="Daniel R."/>
        </authorList>
    </citation>
    <scope>NUCLEOTIDE SEQUENCE [LARGE SCALE GENOMIC DNA]</scope>
    <source>
        <strain evidence="3">ATCC 7906 / DSM 604 / BCRC 14475 / CIP 104303 / KCTC 5404 / NCIMB 10678 / 9a</strain>
    </source>
</reference>
<dbReference type="SUPFAM" id="SSF56300">
    <property type="entry name" value="Metallo-dependent phosphatases"/>
    <property type="match status" value="1"/>
</dbReference>
<evidence type="ECO:0000259" key="1">
    <source>
        <dbReference type="Pfam" id="PF00149"/>
    </source>
</evidence>
<protein>
    <submittedName>
        <fullName evidence="2">Metallophosphoesterase</fullName>
    </submittedName>
</protein>
<dbReference type="InterPro" id="IPR029052">
    <property type="entry name" value="Metallo-depent_PP-like"/>
</dbReference>
<dbReference type="KEGG" id="cad:Curi_c06610"/>
<dbReference type="GO" id="GO:0016787">
    <property type="term" value="F:hydrolase activity"/>
    <property type="evidence" value="ECO:0007669"/>
    <property type="project" value="InterPro"/>
</dbReference>
<dbReference type="PANTHER" id="PTHR31302">
    <property type="entry name" value="TRANSMEMBRANE PROTEIN WITH METALLOPHOSPHOESTERASE DOMAIN-RELATED"/>
    <property type="match status" value="1"/>
</dbReference>
<dbReference type="Proteomes" id="UP000006094">
    <property type="component" value="Chromosome"/>
</dbReference>
<proteinExistence type="predicted"/>
<evidence type="ECO:0000313" key="2">
    <source>
        <dbReference type="EMBL" id="AFS77734.1"/>
    </source>
</evidence>
<dbReference type="InterPro" id="IPR014578">
    <property type="entry name" value="Pesterase_CT488"/>
</dbReference>
<name>K0AWX0_GOTA9</name>
<dbReference type="Pfam" id="PF00149">
    <property type="entry name" value="Metallophos"/>
    <property type="match status" value="1"/>
</dbReference>
<dbReference type="PANTHER" id="PTHR31302:SF22">
    <property type="entry name" value="PHOSPHOESTERASE"/>
    <property type="match status" value="1"/>
</dbReference>
<organism evidence="2 3">
    <name type="scientific">Gottschalkia acidurici (strain ATCC 7906 / DSM 604 / BCRC 14475 / CIP 104303 / KCTC 5404 / NCIMB 10678 / 9a)</name>
    <name type="common">Clostridium acidurici</name>
    <dbReference type="NCBI Taxonomy" id="1128398"/>
    <lineage>
        <taxon>Bacteria</taxon>
        <taxon>Bacillati</taxon>
        <taxon>Bacillota</taxon>
        <taxon>Tissierellia</taxon>
        <taxon>Tissierellales</taxon>
        <taxon>Gottschalkiaceae</taxon>
        <taxon>Gottschalkia</taxon>
    </lineage>
</organism>
<dbReference type="InterPro" id="IPR004843">
    <property type="entry name" value="Calcineurin-like_PHP"/>
</dbReference>
<dbReference type="Gene3D" id="3.60.21.10">
    <property type="match status" value="1"/>
</dbReference>
<sequence>MSVYAISDLHLDFSKEKPMDVFGENWIKHEEKIFESWKSKVKEDDLVLICGDISWGLKLEEAYKDLLRIDNLPGKKIISKGNHDLWWQTKAKLKELELKSIYFLQNDNYQYENIAICGTRGWASKDSDEFSEHDEKIFAREVNRLDISLRTVEKGVDKKIVMIHYPPFNFKDSSPNEFVDVMKKYNTDICIYGHLHGEGHKFVVEGEIEGINFYCTSSDHLNFDLKKII</sequence>
<dbReference type="InterPro" id="IPR051158">
    <property type="entry name" value="Metallophosphoesterase_sf"/>
</dbReference>
<dbReference type="AlphaFoldDB" id="K0AWX0"/>
<dbReference type="OrthoDB" id="8610138at2"/>
<evidence type="ECO:0000313" key="3">
    <source>
        <dbReference type="Proteomes" id="UP000006094"/>
    </source>
</evidence>
<accession>K0AWX0</accession>
<dbReference type="HOGENOM" id="CLU_1183887_0_0_9"/>
<keyword evidence="3" id="KW-1185">Reference proteome</keyword>
<dbReference type="RefSeq" id="WP_014966871.1">
    <property type="nucleotide sequence ID" value="NC_018664.1"/>
</dbReference>
<dbReference type="PATRIC" id="fig|1128398.3.peg.700"/>